<dbReference type="Gene3D" id="3.30.70.660">
    <property type="entry name" value="Pseudouridine synthase I, catalytic domain, C-terminal subdomain"/>
    <property type="match status" value="1"/>
</dbReference>
<dbReference type="EMBL" id="JACHGW010000005">
    <property type="protein sequence ID" value="MBB6053027.1"/>
    <property type="molecule type" value="Genomic_DNA"/>
</dbReference>
<proteinExistence type="inferred from homology"/>
<dbReference type="GO" id="GO:0003723">
    <property type="term" value="F:RNA binding"/>
    <property type="evidence" value="ECO:0007669"/>
    <property type="project" value="InterPro"/>
</dbReference>
<evidence type="ECO:0000313" key="9">
    <source>
        <dbReference type="EMBL" id="MBB6053027.1"/>
    </source>
</evidence>
<dbReference type="RefSeq" id="WP_184202919.1">
    <property type="nucleotide sequence ID" value="NZ_JACHGW010000005.1"/>
</dbReference>
<dbReference type="AlphaFoldDB" id="A0A7W9W9Y9"/>
<dbReference type="Gene3D" id="3.30.70.580">
    <property type="entry name" value="Pseudouridine synthase I, catalytic domain, N-terminal subdomain"/>
    <property type="match status" value="1"/>
</dbReference>
<dbReference type="GO" id="GO:0160147">
    <property type="term" value="F:tRNA pseudouridine(38-40) synthase activity"/>
    <property type="evidence" value="ECO:0007669"/>
    <property type="project" value="UniProtKB-EC"/>
</dbReference>
<dbReference type="InterPro" id="IPR020097">
    <property type="entry name" value="PsdUridine_synth_TruA_a/b_dom"/>
</dbReference>
<accession>A0A7W9W9Y9</accession>
<evidence type="ECO:0000256" key="4">
    <source>
        <dbReference type="HAMAP-Rule" id="MF_00171"/>
    </source>
</evidence>
<evidence type="ECO:0000256" key="1">
    <source>
        <dbReference type="ARBA" id="ARBA00009375"/>
    </source>
</evidence>
<evidence type="ECO:0000259" key="8">
    <source>
        <dbReference type="Pfam" id="PF01416"/>
    </source>
</evidence>
<name>A0A7W9W9Y9_ARMRO</name>
<comment type="subunit">
    <text evidence="4">Homodimer.</text>
</comment>
<keyword evidence="3 4" id="KW-0413">Isomerase</keyword>
<dbReference type="InterPro" id="IPR020103">
    <property type="entry name" value="PsdUridine_synth_cat_dom_sf"/>
</dbReference>
<evidence type="ECO:0000256" key="2">
    <source>
        <dbReference type="ARBA" id="ARBA00022694"/>
    </source>
</evidence>
<dbReference type="Proteomes" id="UP000520814">
    <property type="component" value="Unassembled WGS sequence"/>
</dbReference>
<feature type="binding site" evidence="4 6">
    <location>
        <position position="111"/>
    </location>
    <ligand>
        <name>substrate</name>
    </ligand>
</feature>
<organism evidence="9 10">
    <name type="scientific">Armatimonas rosea</name>
    <dbReference type="NCBI Taxonomy" id="685828"/>
    <lineage>
        <taxon>Bacteria</taxon>
        <taxon>Bacillati</taxon>
        <taxon>Armatimonadota</taxon>
        <taxon>Armatimonadia</taxon>
        <taxon>Armatimonadales</taxon>
        <taxon>Armatimonadaceae</taxon>
        <taxon>Armatimonas</taxon>
    </lineage>
</organism>
<comment type="caution">
    <text evidence="9">The sequence shown here is derived from an EMBL/GenBank/DDBJ whole genome shotgun (WGS) entry which is preliminary data.</text>
</comment>
<evidence type="ECO:0000256" key="6">
    <source>
        <dbReference type="PIRSR" id="PIRSR001430-2"/>
    </source>
</evidence>
<sequence length="253" mass="28413">MGRVRLTLEYDGTDFAGFQLQRGERTVQGELEAALTQMTGVETIRVFGAGRTDAGVHALGQVAHFDVDWKISEEKLVPALTAYLPPDISVRRAEYVEQEFHARFSATSRTYRYAILNRPQPSALLTRYVWHVTRPLKVERMQEAGKVLCGTHDFATFGQPDTRGKSTIRFVERIVVRPWGPCLLVTVRGNAFLRQMVRSLVGTLVRAGQERLSVDEVSELLRVCDRRACPPIAPARGLCLVRVSYDGQRIGIN</sequence>
<evidence type="ECO:0000256" key="3">
    <source>
        <dbReference type="ARBA" id="ARBA00023235"/>
    </source>
</evidence>
<dbReference type="PANTHER" id="PTHR11142">
    <property type="entry name" value="PSEUDOURIDYLATE SYNTHASE"/>
    <property type="match status" value="1"/>
</dbReference>
<evidence type="ECO:0000256" key="5">
    <source>
        <dbReference type="PIRSR" id="PIRSR001430-1"/>
    </source>
</evidence>
<evidence type="ECO:0000313" key="10">
    <source>
        <dbReference type="Proteomes" id="UP000520814"/>
    </source>
</evidence>
<feature type="domain" description="Pseudouridine synthase I TruA alpha/beta" evidence="8">
    <location>
        <begin position="146"/>
        <end position="246"/>
    </location>
</feature>
<dbReference type="FunFam" id="3.30.70.580:FF:000001">
    <property type="entry name" value="tRNA pseudouridine synthase A"/>
    <property type="match status" value="1"/>
</dbReference>
<dbReference type="InterPro" id="IPR001406">
    <property type="entry name" value="PsdUridine_synth_TruA"/>
</dbReference>
<dbReference type="CDD" id="cd02570">
    <property type="entry name" value="PseudoU_synth_EcTruA"/>
    <property type="match status" value="1"/>
</dbReference>
<dbReference type="PIRSF" id="PIRSF001430">
    <property type="entry name" value="tRNA_psdUrid_synth"/>
    <property type="match status" value="1"/>
</dbReference>
<comment type="similarity">
    <text evidence="1 4 7">Belongs to the tRNA pseudouridine synthase TruA family.</text>
</comment>
<comment type="catalytic activity">
    <reaction evidence="4 7">
        <text>uridine(38/39/40) in tRNA = pseudouridine(38/39/40) in tRNA</text>
        <dbReference type="Rhea" id="RHEA:22376"/>
        <dbReference type="Rhea" id="RHEA-COMP:10085"/>
        <dbReference type="Rhea" id="RHEA-COMP:10087"/>
        <dbReference type="ChEBI" id="CHEBI:65314"/>
        <dbReference type="ChEBI" id="CHEBI:65315"/>
        <dbReference type="EC" id="5.4.99.12"/>
    </reaction>
</comment>
<feature type="active site" description="Nucleophile" evidence="4 5">
    <location>
        <position position="53"/>
    </location>
</feature>
<dbReference type="HAMAP" id="MF_00171">
    <property type="entry name" value="TruA"/>
    <property type="match status" value="1"/>
</dbReference>
<protein>
    <recommendedName>
        <fullName evidence="4">tRNA pseudouridine synthase A</fullName>
        <ecNumber evidence="4">5.4.99.12</ecNumber>
    </recommendedName>
    <alternativeName>
        <fullName evidence="4">tRNA pseudouridine(38-40) synthase</fullName>
    </alternativeName>
    <alternativeName>
        <fullName evidence="4">tRNA pseudouridylate synthase I</fullName>
    </alternativeName>
    <alternativeName>
        <fullName evidence="4">tRNA-uridine isomerase I</fullName>
    </alternativeName>
</protein>
<keyword evidence="10" id="KW-1185">Reference proteome</keyword>
<dbReference type="EC" id="5.4.99.12" evidence="4"/>
<comment type="function">
    <text evidence="4">Formation of pseudouridine at positions 38, 39 and 40 in the anticodon stem and loop of transfer RNAs.</text>
</comment>
<gene>
    <name evidence="4" type="primary">truA</name>
    <name evidence="9" type="ORF">HNQ39_004859</name>
</gene>
<dbReference type="SUPFAM" id="SSF55120">
    <property type="entry name" value="Pseudouridine synthase"/>
    <property type="match status" value="1"/>
</dbReference>
<dbReference type="InterPro" id="IPR020095">
    <property type="entry name" value="PsdUridine_synth_TruA_C"/>
</dbReference>
<dbReference type="Pfam" id="PF01416">
    <property type="entry name" value="PseudoU_synth_1"/>
    <property type="match status" value="2"/>
</dbReference>
<dbReference type="GO" id="GO:0031119">
    <property type="term" value="P:tRNA pseudouridine synthesis"/>
    <property type="evidence" value="ECO:0007669"/>
    <property type="project" value="UniProtKB-UniRule"/>
</dbReference>
<feature type="domain" description="Pseudouridine synthase I TruA alpha/beta" evidence="8">
    <location>
        <begin position="9"/>
        <end position="104"/>
    </location>
</feature>
<reference evidence="9 10" key="1">
    <citation type="submission" date="2020-08" db="EMBL/GenBank/DDBJ databases">
        <title>Genomic Encyclopedia of Type Strains, Phase IV (KMG-IV): sequencing the most valuable type-strain genomes for metagenomic binning, comparative biology and taxonomic classification.</title>
        <authorList>
            <person name="Goeker M."/>
        </authorList>
    </citation>
    <scope>NUCLEOTIDE SEQUENCE [LARGE SCALE GENOMIC DNA]</scope>
    <source>
        <strain evidence="9 10">DSM 23562</strain>
    </source>
</reference>
<dbReference type="PANTHER" id="PTHR11142:SF0">
    <property type="entry name" value="TRNA PSEUDOURIDINE SYNTHASE-LIKE 1"/>
    <property type="match status" value="1"/>
</dbReference>
<dbReference type="InterPro" id="IPR020094">
    <property type="entry name" value="TruA/RsuA/RluB/E/F_N"/>
</dbReference>
<dbReference type="NCBIfam" id="TIGR00071">
    <property type="entry name" value="hisT_truA"/>
    <property type="match status" value="1"/>
</dbReference>
<evidence type="ECO:0000256" key="7">
    <source>
        <dbReference type="RuleBase" id="RU003792"/>
    </source>
</evidence>
<keyword evidence="2 4" id="KW-0819">tRNA processing</keyword>
<comment type="caution">
    <text evidence="4">Lacks conserved residue(s) required for the propagation of feature annotation.</text>
</comment>